<dbReference type="Pfam" id="PF02581">
    <property type="entry name" value="TMP-TENI"/>
    <property type="match status" value="1"/>
</dbReference>
<keyword evidence="5 10" id="KW-0460">Magnesium</keyword>
<dbReference type="Gene3D" id="3.20.20.70">
    <property type="entry name" value="Aldolase class I"/>
    <property type="match status" value="1"/>
</dbReference>
<dbReference type="CDD" id="cd00564">
    <property type="entry name" value="TMP_TenI"/>
    <property type="match status" value="1"/>
</dbReference>
<dbReference type="InterPro" id="IPR036206">
    <property type="entry name" value="ThiamineP_synth_sf"/>
</dbReference>
<comment type="pathway">
    <text evidence="2 10 12">Cofactor biosynthesis; thiamine diphosphate biosynthesis; thiamine phosphate from 4-amino-2-methyl-5-diphosphomethylpyrimidine and 4-methyl-5-(2-phosphoethyl)-thiazole: step 1/1.</text>
</comment>
<dbReference type="NCBIfam" id="TIGR00693">
    <property type="entry name" value="thiE"/>
    <property type="match status" value="1"/>
</dbReference>
<feature type="binding site" evidence="10">
    <location>
        <begin position="33"/>
        <end position="37"/>
    </location>
    <ligand>
        <name>4-amino-2-methyl-5-(diphosphooxymethyl)pyrimidine</name>
        <dbReference type="ChEBI" id="CHEBI:57841"/>
    </ligand>
</feature>
<dbReference type="InterPro" id="IPR013785">
    <property type="entry name" value="Aldolase_TIM"/>
</dbReference>
<evidence type="ECO:0000313" key="15">
    <source>
        <dbReference type="EMBL" id="GAA1523027.1"/>
    </source>
</evidence>
<evidence type="ECO:0000256" key="3">
    <source>
        <dbReference type="ARBA" id="ARBA00022679"/>
    </source>
</evidence>
<feature type="binding site" evidence="10">
    <location>
        <position position="67"/>
    </location>
    <ligand>
        <name>Mg(2+)</name>
        <dbReference type="ChEBI" id="CHEBI:18420"/>
    </ligand>
</feature>
<feature type="binding site" evidence="10">
    <location>
        <position position="66"/>
    </location>
    <ligand>
        <name>4-amino-2-methyl-5-(diphosphooxymethyl)pyrimidine</name>
        <dbReference type="ChEBI" id="CHEBI:57841"/>
    </ligand>
</feature>
<feature type="compositionally biased region" description="Low complexity" evidence="13">
    <location>
        <begin position="220"/>
        <end position="231"/>
    </location>
</feature>
<dbReference type="EMBL" id="BAAAQD010000008">
    <property type="protein sequence ID" value="GAA1523027.1"/>
    <property type="molecule type" value="Genomic_DNA"/>
</dbReference>
<feature type="binding site" evidence="10">
    <location>
        <begin position="131"/>
        <end position="133"/>
    </location>
    <ligand>
        <name>2-[(2R,5Z)-2-carboxy-4-methylthiazol-5(2H)-ylidene]ethyl phosphate</name>
        <dbReference type="ChEBI" id="CHEBI:62899"/>
    </ligand>
</feature>
<name>A0ABN2ANH9_9ACTN</name>
<comment type="caution">
    <text evidence="10">Lacks conserved residue(s) required for the propagation of feature annotation.</text>
</comment>
<evidence type="ECO:0000256" key="13">
    <source>
        <dbReference type="SAM" id="MobiDB-lite"/>
    </source>
</evidence>
<organism evidence="15 16">
    <name type="scientific">Dactylosporangium maewongense</name>
    <dbReference type="NCBI Taxonomy" id="634393"/>
    <lineage>
        <taxon>Bacteria</taxon>
        <taxon>Bacillati</taxon>
        <taxon>Actinomycetota</taxon>
        <taxon>Actinomycetes</taxon>
        <taxon>Micromonosporales</taxon>
        <taxon>Micromonosporaceae</taxon>
        <taxon>Dactylosporangium</taxon>
    </lineage>
</organism>
<evidence type="ECO:0000256" key="5">
    <source>
        <dbReference type="ARBA" id="ARBA00022842"/>
    </source>
</evidence>
<evidence type="ECO:0000256" key="1">
    <source>
        <dbReference type="ARBA" id="ARBA00003814"/>
    </source>
</evidence>
<evidence type="ECO:0000259" key="14">
    <source>
        <dbReference type="Pfam" id="PF02581"/>
    </source>
</evidence>
<keyword evidence="16" id="KW-1185">Reference proteome</keyword>
<comment type="cofactor">
    <cofactor evidence="10">
        <name>Mg(2+)</name>
        <dbReference type="ChEBI" id="CHEBI:18420"/>
    </cofactor>
    <text evidence="10">Binds 1 Mg(2+) ion per subunit.</text>
</comment>
<dbReference type="EC" id="2.5.1.3" evidence="10"/>
<feature type="binding site" evidence="10">
    <location>
        <position position="162"/>
    </location>
    <ligand>
        <name>2-[(2R,5Z)-2-carboxy-4-methylthiazol-5(2H)-ylidene]ethyl phosphate</name>
        <dbReference type="ChEBI" id="CHEBI:62899"/>
    </ligand>
</feature>
<feature type="region of interest" description="Disordered" evidence="13">
    <location>
        <begin position="207"/>
        <end position="294"/>
    </location>
</feature>
<comment type="catalytic activity">
    <reaction evidence="7 10 11">
        <text>4-methyl-5-(2-phosphooxyethyl)-thiazole + 4-amino-2-methyl-5-(diphosphooxymethyl)pyrimidine + H(+) = thiamine phosphate + diphosphate</text>
        <dbReference type="Rhea" id="RHEA:22328"/>
        <dbReference type="ChEBI" id="CHEBI:15378"/>
        <dbReference type="ChEBI" id="CHEBI:33019"/>
        <dbReference type="ChEBI" id="CHEBI:37575"/>
        <dbReference type="ChEBI" id="CHEBI:57841"/>
        <dbReference type="ChEBI" id="CHEBI:58296"/>
        <dbReference type="EC" id="2.5.1.3"/>
    </reaction>
</comment>
<reference evidence="15 16" key="1">
    <citation type="journal article" date="2019" name="Int. J. Syst. Evol. Microbiol.">
        <title>The Global Catalogue of Microorganisms (GCM) 10K type strain sequencing project: providing services to taxonomists for standard genome sequencing and annotation.</title>
        <authorList>
            <consortium name="The Broad Institute Genomics Platform"/>
            <consortium name="The Broad Institute Genome Sequencing Center for Infectious Disease"/>
            <person name="Wu L."/>
            <person name="Ma J."/>
        </authorList>
    </citation>
    <scope>NUCLEOTIDE SEQUENCE [LARGE SCALE GENOMIC DNA]</scope>
    <source>
        <strain evidence="15 16">JCM 15933</strain>
    </source>
</reference>
<sequence length="294" mass="28559">MLGRLHLITDTRPGRDVLGVVGHALAAGFTVVQVRPEDSVTDREAYELTLRVVALCRAAGAVCLVNDRLHIALAAGADGAHVGADDLPVSAARRVLGPHAILGATARNPVSARQAVADGASYLGVGPAYSTTTKTGLPAAIGPSGVRAVVEAVDVPVIAIGGVTPSRAATLFAAGAHAVAVVGAMSTAPDPAAAAAAFAAVLAAAPPSTASLPTPPSPPDSMTASTATPSPDKSEMSDKSGRLRLDLSGGGGGSRAFEGDGLRPSGEGGLPRSLGAGHAGGHAASGQGPAGGVA</sequence>
<comment type="caution">
    <text evidence="15">The sequence shown here is derived from an EMBL/GenBank/DDBJ whole genome shotgun (WGS) entry which is preliminary data.</text>
</comment>
<comment type="function">
    <text evidence="1 10">Condenses 4-methyl-5-(beta-hydroxyethyl)thiazole monophosphate (THZ-P) and 2-methyl-4-amino-5-hydroxymethyl pyrimidine pyrophosphate (HMP-PP) to form thiamine monophosphate (TMP).</text>
</comment>
<evidence type="ECO:0000256" key="6">
    <source>
        <dbReference type="ARBA" id="ARBA00022977"/>
    </source>
</evidence>
<evidence type="ECO:0000256" key="4">
    <source>
        <dbReference type="ARBA" id="ARBA00022723"/>
    </source>
</evidence>
<keyword evidence="3 10" id="KW-0808">Transferase</keyword>
<proteinExistence type="inferred from homology"/>
<evidence type="ECO:0000256" key="9">
    <source>
        <dbReference type="ARBA" id="ARBA00047883"/>
    </source>
</evidence>
<keyword evidence="4 10" id="KW-0479">Metal-binding</keyword>
<dbReference type="SUPFAM" id="SSF51391">
    <property type="entry name" value="Thiamin phosphate synthase"/>
    <property type="match status" value="1"/>
</dbReference>
<evidence type="ECO:0000313" key="16">
    <source>
        <dbReference type="Proteomes" id="UP001501470"/>
    </source>
</evidence>
<feature type="binding site" evidence="10">
    <location>
        <position position="134"/>
    </location>
    <ligand>
        <name>4-amino-2-methyl-5-(diphosphooxymethyl)pyrimidine</name>
        <dbReference type="ChEBI" id="CHEBI:57841"/>
    </ligand>
</feature>
<comment type="similarity">
    <text evidence="10 11">Belongs to the thiamine-phosphate synthase family.</text>
</comment>
<feature type="compositionally biased region" description="Basic and acidic residues" evidence="13">
    <location>
        <begin position="232"/>
        <end position="245"/>
    </location>
</feature>
<keyword evidence="6 10" id="KW-0784">Thiamine biosynthesis</keyword>
<evidence type="ECO:0000256" key="12">
    <source>
        <dbReference type="RuleBase" id="RU004253"/>
    </source>
</evidence>
<gene>
    <name evidence="10" type="primary">thiE</name>
    <name evidence="15" type="ORF">GCM10009827_044280</name>
</gene>
<feature type="binding site" evidence="10">
    <location>
        <position position="105"/>
    </location>
    <ligand>
        <name>4-amino-2-methyl-5-(diphosphooxymethyl)pyrimidine</name>
        <dbReference type="ChEBI" id="CHEBI:57841"/>
    </ligand>
</feature>
<dbReference type="InterPro" id="IPR022998">
    <property type="entry name" value="ThiamineP_synth_TenI"/>
</dbReference>
<dbReference type="PANTHER" id="PTHR20857:SF15">
    <property type="entry name" value="THIAMINE-PHOSPHATE SYNTHASE"/>
    <property type="match status" value="1"/>
</dbReference>
<dbReference type="HAMAP" id="MF_00097">
    <property type="entry name" value="TMP_synthase"/>
    <property type="match status" value="1"/>
</dbReference>
<evidence type="ECO:0000256" key="11">
    <source>
        <dbReference type="RuleBase" id="RU003826"/>
    </source>
</evidence>
<evidence type="ECO:0000256" key="2">
    <source>
        <dbReference type="ARBA" id="ARBA00005165"/>
    </source>
</evidence>
<feature type="binding site" evidence="10">
    <location>
        <position position="86"/>
    </location>
    <ligand>
        <name>Mg(2+)</name>
        <dbReference type="ChEBI" id="CHEBI:18420"/>
    </ligand>
</feature>
<accession>A0ABN2ANH9</accession>
<dbReference type="InterPro" id="IPR034291">
    <property type="entry name" value="TMP_synthase"/>
</dbReference>
<feature type="domain" description="Thiamine phosphate synthase/TenI" evidence="14">
    <location>
        <begin position="5"/>
        <end position="184"/>
    </location>
</feature>
<protein>
    <recommendedName>
        <fullName evidence="10">Thiamine-phosphate synthase</fullName>
        <shortName evidence="10">TP synthase</shortName>
        <shortName evidence="10">TPS</shortName>
        <ecNumber evidence="10">2.5.1.3</ecNumber>
    </recommendedName>
    <alternativeName>
        <fullName evidence="10">Thiamine-phosphate pyrophosphorylase</fullName>
        <shortName evidence="10">TMP pyrophosphorylase</shortName>
        <shortName evidence="10">TMP-PPase</shortName>
    </alternativeName>
</protein>
<evidence type="ECO:0000256" key="8">
    <source>
        <dbReference type="ARBA" id="ARBA00047851"/>
    </source>
</evidence>
<dbReference type="Proteomes" id="UP001501470">
    <property type="component" value="Unassembled WGS sequence"/>
</dbReference>
<evidence type="ECO:0000256" key="10">
    <source>
        <dbReference type="HAMAP-Rule" id="MF_00097"/>
    </source>
</evidence>
<comment type="catalytic activity">
    <reaction evidence="9 10 11">
        <text>2-[(2R,5Z)-2-carboxy-4-methylthiazol-5(2H)-ylidene]ethyl phosphate + 4-amino-2-methyl-5-(diphosphooxymethyl)pyrimidine + 2 H(+) = thiamine phosphate + CO2 + diphosphate</text>
        <dbReference type="Rhea" id="RHEA:47844"/>
        <dbReference type="ChEBI" id="CHEBI:15378"/>
        <dbReference type="ChEBI" id="CHEBI:16526"/>
        <dbReference type="ChEBI" id="CHEBI:33019"/>
        <dbReference type="ChEBI" id="CHEBI:37575"/>
        <dbReference type="ChEBI" id="CHEBI:57841"/>
        <dbReference type="ChEBI" id="CHEBI:62899"/>
        <dbReference type="EC" id="2.5.1.3"/>
    </reaction>
</comment>
<evidence type="ECO:0000256" key="7">
    <source>
        <dbReference type="ARBA" id="ARBA00047334"/>
    </source>
</evidence>
<comment type="catalytic activity">
    <reaction evidence="8 10 11">
        <text>2-(2-carboxy-4-methylthiazol-5-yl)ethyl phosphate + 4-amino-2-methyl-5-(diphosphooxymethyl)pyrimidine + 2 H(+) = thiamine phosphate + CO2 + diphosphate</text>
        <dbReference type="Rhea" id="RHEA:47848"/>
        <dbReference type="ChEBI" id="CHEBI:15378"/>
        <dbReference type="ChEBI" id="CHEBI:16526"/>
        <dbReference type="ChEBI" id="CHEBI:33019"/>
        <dbReference type="ChEBI" id="CHEBI:37575"/>
        <dbReference type="ChEBI" id="CHEBI:57841"/>
        <dbReference type="ChEBI" id="CHEBI:62890"/>
        <dbReference type="EC" id="2.5.1.3"/>
    </reaction>
</comment>
<dbReference type="PANTHER" id="PTHR20857">
    <property type="entry name" value="THIAMINE-PHOSPHATE PYROPHOSPHORYLASE"/>
    <property type="match status" value="1"/>
</dbReference>